<evidence type="ECO:0000313" key="3">
    <source>
        <dbReference type="Proteomes" id="UP001281761"/>
    </source>
</evidence>
<reference evidence="2 3" key="1">
    <citation type="journal article" date="2022" name="bioRxiv">
        <title>Genomics of Preaxostyla Flagellates Illuminates Evolutionary Transitions and the Path Towards Mitochondrial Loss.</title>
        <authorList>
            <person name="Novak L.V.F."/>
            <person name="Treitli S.C."/>
            <person name="Pyrih J."/>
            <person name="Halakuc P."/>
            <person name="Pipaliya S.V."/>
            <person name="Vacek V."/>
            <person name="Brzon O."/>
            <person name="Soukal P."/>
            <person name="Eme L."/>
            <person name="Dacks J.B."/>
            <person name="Karnkowska A."/>
            <person name="Elias M."/>
            <person name="Hampl V."/>
        </authorList>
    </citation>
    <scope>NUCLEOTIDE SEQUENCE [LARGE SCALE GENOMIC DNA]</scope>
    <source>
        <strain evidence="2">NAU3</strain>
        <tissue evidence="2">Gut</tissue>
    </source>
</reference>
<evidence type="ECO:0000256" key="1">
    <source>
        <dbReference type="SAM" id="MobiDB-lite"/>
    </source>
</evidence>
<protein>
    <submittedName>
        <fullName evidence="2">Uncharacterized protein</fullName>
    </submittedName>
</protein>
<organism evidence="2 3">
    <name type="scientific">Blattamonas nauphoetae</name>
    <dbReference type="NCBI Taxonomy" id="2049346"/>
    <lineage>
        <taxon>Eukaryota</taxon>
        <taxon>Metamonada</taxon>
        <taxon>Preaxostyla</taxon>
        <taxon>Oxymonadida</taxon>
        <taxon>Blattamonas</taxon>
    </lineage>
</organism>
<feature type="region of interest" description="Disordered" evidence="1">
    <location>
        <begin position="490"/>
        <end position="513"/>
    </location>
</feature>
<dbReference type="Proteomes" id="UP001281761">
    <property type="component" value="Unassembled WGS sequence"/>
</dbReference>
<gene>
    <name evidence="2" type="ORF">BLNAU_8700</name>
</gene>
<keyword evidence="3" id="KW-1185">Reference proteome</keyword>
<feature type="region of interest" description="Disordered" evidence="1">
    <location>
        <begin position="458"/>
        <end position="477"/>
    </location>
</feature>
<comment type="caution">
    <text evidence="2">The sequence shown here is derived from an EMBL/GenBank/DDBJ whole genome shotgun (WGS) entry which is preliminary data.</text>
</comment>
<proteinExistence type="predicted"/>
<accession>A0ABQ9XXY6</accession>
<dbReference type="EMBL" id="JARBJD010000057">
    <property type="protein sequence ID" value="KAK2956333.1"/>
    <property type="molecule type" value="Genomic_DNA"/>
</dbReference>
<name>A0ABQ9XXY6_9EUKA</name>
<evidence type="ECO:0000313" key="2">
    <source>
        <dbReference type="EMBL" id="KAK2956333.1"/>
    </source>
</evidence>
<sequence length="555" mass="62312">MEPPTQVAAVPYLNNSNFTLDKQHSDNEIPTEFSQKQYFKNRMDKVDEVDWNLADETLFSQFPVKFLRSLEVLDEELADAFLNNFASISDEPLADYVQCVGVLIASPNRAITTAALKMLRNQMAMCSTTVLLMLVTADLLPQLMNTLNPQSLSFAEAVDIHSDLLIIIPYSYWLSSPRGLASLEIEDHTDQQAVHETVLQQVLAPSEQYIRHLCTNRYSILDGGLSFEFVDLVARFLEISPFYPPTMDFVLQMPVILTIPSCLTFFDCDRSIWHFLYQMNDTQQELNEQGGEGQQMWKKVLQMLRMEGIEDVIEQKLLNDNDSSYGELIVDNSITLNNLQGMNLLKHKSDWDSLSPVSLKGRHPLLLLRRLSRTAPLWKAMQSTEFVANLTAVLDPCSPHHPHPPTPICLSITTHTLPLPSASPSPPTPSHFHLPLPHHPHPPTPICLSITTHILPLPSASPSPPTPSHSHLPLPHHPHPPTPICLSLTTHTLPLPSASPSPPTPSHFHLPLHHHPHPPTPICLSLTTHQQSRSRFLTQAVCQRSILKTKPTSWD</sequence>